<dbReference type="EMBL" id="JQ312117">
    <property type="protein sequence ID" value="AFH19711.1"/>
    <property type="molecule type" value="Genomic_DNA"/>
</dbReference>
<reference evidence="1 2" key="1">
    <citation type="submission" date="2011-12" db="EMBL/GenBank/DDBJ databases">
        <title>The genome sequence of the flagella-specific Agrobacterium bacteriophage 7-7-1.</title>
        <authorList>
            <person name="Schmitt R."/>
            <person name="Van den Bossche A."/>
            <person name="Lavigne R."/>
            <person name="Kropinski A.M."/>
        </authorList>
    </citation>
    <scope>NUCLEOTIDE SEQUENCE [LARGE SCALE GENOMIC DNA]</scope>
</reference>
<name>J7FAE0_9CAUD</name>
<evidence type="ECO:0000313" key="1">
    <source>
        <dbReference type="EMBL" id="AFH19711.1"/>
    </source>
</evidence>
<dbReference type="KEGG" id="vg:14011966"/>
<evidence type="ECO:0000313" key="2">
    <source>
        <dbReference type="Proteomes" id="UP000003754"/>
    </source>
</evidence>
<organism evidence="1 2">
    <name type="scientific">Agrobacterium phage 7-7-1</name>
    <dbReference type="NCBI Taxonomy" id="1161931"/>
    <lineage>
        <taxon>Viruses</taxon>
        <taxon>Duplodnaviria</taxon>
        <taxon>Heunggongvirae</taxon>
        <taxon>Uroviricota</taxon>
        <taxon>Caudoviricetes</taxon>
        <taxon>Schmittlotzvirus</taxon>
        <taxon>Schmittlotzvirus sv771</taxon>
    </lineage>
</organism>
<dbReference type="OrthoDB" id="16275at10239"/>
<accession>J7FAE0</accession>
<keyword evidence="2" id="KW-1185">Reference proteome</keyword>
<protein>
    <submittedName>
        <fullName evidence="1">Uncharacterized protein</fullName>
    </submittedName>
</protein>
<sequence length="158" mass="17696">MYAEGYELLSNILQDAFEQASTGKGKERHGRGLPWPEQAIFTLGRQYGPGGTGFQAAKKIGEAMGMIERGDFEAAEREILGTIVYAAATIALVREKAKKIAPVVAEPIPEGYEWDAVKGRFYDVFQKGYLLDTSLFHDKWVSRFAEFPKRDRPPLPVR</sequence>
<dbReference type="Proteomes" id="UP000003754">
    <property type="component" value="Segment"/>
</dbReference>
<dbReference type="GeneID" id="14011966"/>
<gene>
    <name evidence="1" type="ORF">7-7-1_00013</name>
</gene>
<proteinExistence type="predicted"/>
<dbReference type="RefSeq" id="YP_007006469.1">
    <property type="nucleotide sequence ID" value="NC_019519.1"/>
</dbReference>